<dbReference type="EMBL" id="CP126219">
    <property type="protein sequence ID" value="WIA21107.1"/>
    <property type="molecule type" value="Genomic_DNA"/>
</dbReference>
<gene>
    <name evidence="3" type="ORF">OEZ85_005425</name>
</gene>
<name>A0ABY8ULD2_TETOB</name>
<feature type="compositionally biased region" description="Basic and acidic residues" evidence="2">
    <location>
        <begin position="123"/>
        <end position="139"/>
    </location>
</feature>
<evidence type="ECO:0000313" key="4">
    <source>
        <dbReference type="Proteomes" id="UP001244341"/>
    </source>
</evidence>
<comment type="subcellular location">
    <subcellularLocation>
        <location evidence="1">Cytoplasm</location>
        <location evidence="1">Cytoskeleton</location>
        <location evidence="1">Cilium axoneme</location>
    </subcellularLocation>
</comment>
<sequence length="147" mass="15752">MTQDDLAATFSSSSSSGQQLARLDVHNNRLLARGDPLLLGKCVQHLQGLQHLNISWITLGPEGVAFASCLASLRMLVMSGTRAGPAAIAALHKARPGLKCLELFDSLEANAGWRVAVQQAKEQQAKEQQAKEQQAKEESNCSGIVDC</sequence>
<organism evidence="3 4">
    <name type="scientific">Tetradesmus obliquus</name>
    <name type="common">Green alga</name>
    <name type="synonym">Acutodesmus obliquus</name>
    <dbReference type="NCBI Taxonomy" id="3088"/>
    <lineage>
        <taxon>Eukaryota</taxon>
        <taxon>Viridiplantae</taxon>
        <taxon>Chlorophyta</taxon>
        <taxon>core chlorophytes</taxon>
        <taxon>Chlorophyceae</taxon>
        <taxon>CS clade</taxon>
        <taxon>Sphaeropleales</taxon>
        <taxon>Scenedesmaceae</taxon>
        <taxon>Tetradesmus</taxon>
    </lineage>
</organism>
<dbReference type="SUPFAM" id="SSF52047">
    <property type="entry name" value="RNI-like"/>
    <property type="match status" value="1"/>
</dbReference>
<accession>A0ABY8ULD2</accession>
<proteinExistence type="predicted"/>
<keyword evidence="4" id="KW-1185">Reference proteome</keyword>
<dbReference type="InterPro" id="IPR032675">
    <property type="entry name" value="LRR_dom_sf"/>
</dbReference>
<evidence type="ECO:0000256" key="1">
    <source>
        <dbReference type="ARBA" id="ARBA00004430"/>
    </source>
</evidence>
<feature type="region of interest" description="Disordered" evidence="2">
    <location>
        <begin position="123"/>
        <end position="147"/>
    </location>
</feature>
<dbReference type="Gene3D" id="3.80.10.10">
    <property type="entry name" value="Ribonuclease Inhibitor"/>
    <property type="match status" value="1"/>
</dbReference>
<evidence type="ECO:0000313" key="3">
    <source>
        <dbReference type="EMBL" id="WIA21107.1"/>
    </source>
</evidence>
<evidence type="ECO:0000256" key="2">
    <source>
        <dbReference type="SAM" id="MobiDB-lite"/>
    </source>
</evidence>
<reference evidence="3 4" key="1">
    <citation type="submission" date="2023-05" db="EMBL/GenBank/DDBJ databases">
        <title>A 100% complete, gapless, phased diploid assembly of the Scenedesmus obliquus UTEX 3031 genome.</title>
        <authorList>
            <person name="Biondi T.C."/>
            <person name="Hanschen E.R."/>
            <person name="Kwon T."/>
            <person name="Eng W."/>
            <person name="Kruse C.P.S."/>
            <person name="Koehler S.I."/>
            <person name="Kunde Y."/>
            <person name="Gleasner C.D."/>
            <person name="You Mak K.T."/>
            <person name="Polle J."/>
            <person name="Hovde B.T."/>
            <person name="Starkenburg S.R."/>
        </authorList>
    </citation>
    <scope>NUCLEOTIDE SEQUENCE [LARGE SCALE GENOMIC DNA]</scope>
    <source>
        <strain evidence="3 4">DOE0152z</strain>
    </source>
</reference>
<dbReference type="Proteomes" id="UP001244341">
    <property type="component" value="Chromosome 12b"/>
</dbReference>
<protein>
    <submittedName>
        <fullName evidence="3">Uncharacterized protein</fullName>
    </submittedName>
</protein>